<evidence type="ECO:0000313" key="2">
    <source>
        <dbReference type="EMBL" id="QBY44236.1"/>
    </source>
</evidence>
<dbReference type="KEGG" id="ans:ArsFIN_28130"/>
<dbReference type="EMBL" id="CP038613">
    <property type="protein sequence ID" value="QBY44236.1"/>
    <property type="molecule type" value="Genomic_DNA"/>
</dbReference>
<feature type="compositionally biased region" description="Basic and acidic residues" evidence="1">
    <location>
        <begin position="1"/>
        <end position="18"/>
    </location>
</feature>
<dbReference type="AlphaFoldDB" id="A0A4P7KWA1"/>
<evidence type="ECO:0000256" key="1">
    <source>
        <dbReference type="SAM" id="MobiDB-lite"/>
    </source>
</evidence>
<evidence type="ECO:0000313" key="3">
    <source>
        <dbReference type="Proteomes" id="UP000295134"/>
    </source>
</evidence>
<reference evidence="2 3" key="1">
    <citation type="submission" date="2019-03" db="EMBL/GenBank/DDBJ databases">
        <title>Long-read sequencing reveals hyperdense prophage content in a complex bacterial symbiont genome.</title>
        <authorList>
            <person name="Frost C.L."/>
            <person name="Siozios S."/>
            <person name="Nadal-Jimenez P."/>
            <person name="Brockhurst M.A."/>
            <person name="King K.C."/>
            <person name="Darby A.C."/>
            <person name="Hurst G.D.D."/>
        </authorList>
    </citation>
    <scope>NUCLEOTIDE SEQUENCE [LARGE SCALE GENOMIC DNA]</scope>
    <source>
        <strain evidence="2 3">FIN</strain>
    </source>
</reference>
<gene>
    <name evidence="2" type="ORF">ArsFIN_28130</name>
</gene>
<accession>A0A4P7KWA1</accession>
<dbReference type="Proteomes" id="UP000295134">
    <property type="component" value="Chromosome"/>
</dbReference>
<name>A0A4P7KWA1_9GAMM</name>
<sequence>MSDKKSVTEKVRTIDHLASKMIRPTPQPKSPPSKSSGGESKK</sequence>
<feature type="region of interest" description="Disordered" evidence="1">
    <location>
        <begin position="1"/>
        <end position="42"/>
    </location>
</feature>
<organism evidence="2 3">
    <name type="scientific">Arsenophonus nasoniae</name>
    <name type="common">son-killer infecting Nasonia vitripennis</name>
    <dbReference type="NCBI Taxonomy" id="638"/>
    <lineage>
        <taxon>Bacteria</taxon>
        <taxon>Pseudomonadati</taxon>
        <taxon>Pseudomonadota</taxon>
        <taxon>Gammaproteobacteria</taxon>
        <taxon>Enterobacterales</taxon>
        <taxon>Morganellaceae</taxon>
        <taxon>Arsenophonus</taxon>
    </lineage>
</organism>
<protein>
    <submittedName>
        <fullName evidence="2">Uncharacterized protein</fullName>
    </submittedName>
</protein>
<proteinExistence type="predicted"/>
<feature type="compositionally biased region" description="Low complexity" evidence="1">
    <location>
        <begin position="32"/>
        <end position="42"/>
    </location>
</feature>